<organism evidence="2 3">
    <name type="scientific">Medicago truncatula</name>
    <name type="common">Barrel medic</name>
    <name type="synonym">Medicago tribuloides</name>
    <dbReference type="NCBI Taxonomy" id="3880"/>
    <lineage>
        <taxon>Eukaryota</taxon>
        <taxon>Viridiplantae</taxon>
        <taxon>Streptophyta</taxon>
        <taxon>Embryophyta</taxon>
        <taxon>Tracheophyta</taxon>
        <taxon>Spermatophyta</taxon>
        <taxon>Magnoliopsida</taxon>
        <taxon>eudicotyledons</taxon>
        <taxon>Gunneridae</taxon>
        <taxon>Pentapetalae</taxon>
        <taxon>rosids</taxon>
        <taxon>fabids</taxon>
        <taxon>Fabales</taxon>
        <taxon>Fabaceae</taxon>
        <taxon>Papilionoideae</taxon>
        <taxon>50 kb inversion clade</taxon>
        <taxon>NPAAA clade</taxon>
        <taxon>Hologalegina</taxon>
        <taxon>IRL clade</taxon>
        <taxon>Trifolieae</taxon>
        <taxon>Medicago</taxon>
    </lineage>
</organism>
<feature type="compositionally biased region" description="Polar residues" evidence="1">
    <location>
        <begin position="145"/>
        <end position="165"/>
    </location>
</feature>
<gene>
    <name evidence="2" type="ORF">MtrunA17_Chr0c01g0488961</name>
</gene>
<dbReference type="EMBL" id="PSQE01000009">
    <property type="protein sequence ID" value="RHN38489.1"/>
    <property type="molecule type" value="Genomic_DNA"/>
</dbReference>
<reference evidence="3" key="1">
    <citation type="journal article" date="2018" name="Nat. Plants">
        <title>Whole-genome landscape of Medicago truncatula symbiotic genes.</title>
        <authorList>
            <person name="Pecrix Y."/>
            <person name="Staton S.E."/>
            <person name="Sallet E."/>
            <person name="Lelandais-Briere C."/>
            <person name="Moreau S."/>
            <person name="Carrere S."/>
            <person name="Blein T."/>
            <person name="Jardinaud M.F."/>
            <person name="Latrasse D."/>
            <person name="Zouine M."/>
            <person name="Zahm M."/>
            <person name="Kreplak J."/>
            <person name="Mayjonade B."/>
            <person name="Satge C."/>
            <person name="Perez M."/>
            <person name="Cauet S."/>
            <person name="Marande W."/>
            <person name="Chantry-Darmon C."/>
            <person name="Lopez-Roques C."/>
            <person name="Bouchez O."/>
            <person name="Berard A."/>
            <person name="Debelle F."/>
            <person name="Munos S."/>
            <person name="Bendahmane A."/>
            <person name="Berges H."/>
            <person name="Niebel A."/>
            <person name="Buitink J."/>
            <person name="Frugier F."/>
            <person name="Benhamed M."/>
            <person name="Crespi M."/>
            <person name="Gouzy J."/>
            <person name="Gamas P."/>
        </authorList>
    </citation>
    <scope>NUCLEOTIDE SEQUENCE [LARGE SCALE GENOMIC DNA]</scope>
    <source>
        <strain evidence="3">cv. Jemalong A17</strain>
    </source>
</reference>
<dbReference type="AlphaFoldDB" id="A0A396G9E6"/>
<dbReference type="Gramene" id="rna50594">
    <property type="protein sequence ID" value="RHN38489.1"/>
    <property type="gene ID" value="gene50594"/>
</dbReference>
<feature type="compositionally biased region" description="Low complexity" evidence="1">
    <location>
        <begin position="240"/>
        <end position="256"/>
    </location>
</feature>
<sequence length="345" mass="38237">MAALAAELEEETVQEGVKLLSLALKGKHTSGATSSEPTSKAPEAAHPEAHSSGTSSKAKINNQIPDLPSPPSSLSSSSTESDNVPLNQHLEKFINEFRPTKLTTYGTIDYEQTHIEFSEQRIKICEKFNLHADHFFQPPSVEPVSVQNPETSQETNPQNNLTPQKASEVVSEATTSEIPQQQESSTLHNLERHLGGEMQPTPTKASKTVPKKSVLENQQTDTQTETQTIPKQTVPEQVASDQEQTTTDQQQPESPTIDLTTPEQLTASDRPSTSQTTIPEPSPIPDIIMESEYIDEQLIKLSDEIQTLILLRTVLVPPIHYLDQWMDLKKDFNELLDQLSTKCLE</sequence>
<feature type="region of interest" description="Disordered" evidence="1">
    <location>
        <begin position="139"/>
        <end position="285"/>
    </location>
</feature>
<proteinExistence type="predicted"/>
<feature type="compositionally biased region" description="Polar residues" evidence="1">
    <location>
        <begin position="172"/>
        <end position="188"/>
    </location>
</feature>
<accession>A0A396G9E6</accession>
<evidence type="ECO:0000313" key="3">
    <source>
        <dbReference type="Proteomes" id="UP000265566"/>
    </source>
</evidence>
<comment type="caution">
    <text evidence="2">The sequence shown here is derived from an EMBL/GenBank/DDBJ whole genome shotgun (WGS) entry which is preliminary data.</text>
</comment>
<name>A0A396G9E6_MEDTR</name>
<feature type="compositionally biased region" description="Polar residues" evidence="1">
    <location>
        <begin position="257"/>
        <end position="279"/>
    </location>
</feature>
<feature type="region of interest" description="Disordered" evidence="1">
    <location>
        <begin position="26"/>
        <end position="83"/>
    </location>
</feature>
<evidence type="ECO:0000256" key="1">
    <source>
        <dbReference type="SAM" id="MobiDB-lite"/>
    </source>
</evidence>
<feature type="compositionally biased region" description="Low complexity" evidence="1">
    <location>
        <begin position="218"/>
        <end position="228"/>
    </location>
</feature>
<evidence type="ECO:0000313" key="2">
    <source>
        <dbReference type="EMBL" id="RHN38489.1"/>
    </source>
</evidence>
<protein>
    <submittedName>
        <fullName evidence="2">Uncharacterized protein</fullName>
    </submittedName>
</protein>
<dbReference type="Proteomes" id="UP000265566">
    <property type="component" value="Unassembled WGS sequence"/>
</dbReference>
<feature type="compositionally biased region" description="Polar residues" evidence="1">
    <location>
        <begin position="51"/>
        <end position="64"/>
    </location>
</feature>